<dbReference type="InterPro" id="IPR023081">
    <property type="entry name" value="Cell_div_FtsB"/>
</dbReference>
<keyword evidence="7" id="KW-0997">Cell inner membrane</keyword>
<proteinExistence type="inferred from homology"/>
<protein>
    <recommendedName>
        <fullName evidence="7">Cell division protein FtsB</fullName>
    </recommendedName>
</protein>
<comment type="function">
    <text evidence="7">Essential cell division protein. May link together the upstream cell division proteins, which are predominantly cytoplasmic, with the downstream cell division proteins, which are predominantly periplasmic.</text>
</comment>
<dbReference type="eggNOG" id="COG2919">
    <property type="taxonomic scope" value="Bacteria"/>
</dbReference>
<evidence type="ECO:0000256" key="3">
    <source>
        <dbReference type="ARBA" id="ARBA00022692"/>
    </source>
</evidence>
<comment type="subunit">
    <text evidence="7">Part of a complex composed of FtsB, FtsL and FtsQ.</text>
</comment>
<evidence type="ECO:0000256" key="4">
    <source>
        <dbReference type="ARBA" id="ARBA00022989"/>
    </source>
</evidence>
<organism evidence="8 9">
    <name type="scientific">Pseudohaliea rubra DSM 19751</name>
    <dbReference type="NCBI Taxonomy" id="1265313"/>
    <lineage>
        <taxon>Bacteria</taxon>
        <taxon>Pseudomonadati</taxon>
        <taxon>Pseudomonadota</taxon>
        <taxon>Gammaproteobacteria</taxon>
        <taxon>Cellvibrionales</taxon>
        <taxon>Halieaceae</taxon>
        <taxon>Pseudohaliea</taxon>
    </lineage>
</organism>
<dbReference type="GO" id="GO:0030428">
    <property type="term" value="C:cell septum"/>
    <property type="evidence" value="ECO:0007669"/>
    <property type="project" value="TreeGrafter"/>
</dbReference>
<keyword evidence="4 7" id="KW-1133">Transmembrane helix</keyword>
<evidence type="ECO:0000256" key="2">
    <source>
        <dbReference type="ARBA" id="ARBA00022618"/>
    </source>
</evidence>
<feature type="topological domain" description="Cytoplasmic" evidence="7">
    <location>
        <begin position="1"/>
        <end position="3"/>
    </location>
</feature>
<dbReference type="STRING" id="1265313.HRUBRA_00238"/>
<keyword evidence="9" id="KW-1185">Reference proteome</keyword>
<keyword evidence="2 7" id="KW-0132">Cell division</keyword>
<dbReference type="Proteomes" id="UP000029640">
    <property type="component" value="Unassembled WGS sequence"/>
</dbReference>
<keyword evidence="7" id="KW-0175">Coiled coil</keyword>
<keyword evidence="3 7" id="KW-0812">Transmembrane</keyword>
<gene>
    <name evidence="7" type="primary">ftsB</name>
    <name evidence="8" type="ORF">HRUBRA_00238</name>
</gene>
<keyword evidence="5 7" id="KW-0472">Membrane</keyword>
<evidence type="ECO:0000256" key="1">
    <source>
        <dbReference type="ARBA" id="ARBA00022475"/>
    </source>
</evidence>
<dbReference type="HOGENOM" id="CLU_134863_5_1_6"/>
<keyword evidence="6 7" id="KW-0131">Cell cycle</keyword>
<name>A0A095XZ59_9GAMM</name>
<accession>A0A095XZ59</accession>
<keyword evidence="1 7" id="KW-1003">Cell membrane</keyword>
<sequence>MRWLLLVLACLVLVLQYRLWFAEGSLAERQRLQRLVQDGERDNARLRARNEELAREVLDLQSGKAVVEQRAREELNLVGDGEVFYQFLEEGATPSPPRKP</sequence>
<comment type="subcellular location">
    <subcellularLocation>
        <location evidence="7">Cell inner membrane</location>
        <topology evidence="7">Single-pass type II membrane protein</topology>
    </subcellularLocation>
    <text evidence="7">Localizes to the division septum.</text>
</comment>
<evidence type="ECO:0000313" key="8">
    <source>
        <dbReference type="EMBL" id="KGE05036.1"/>
    </source>
</evidence>
<dbReference type="RefSeq" id="WP_035514263.1">
    <property type="nucleotide sequence ID" value="NZ_KN234748.1"/>
</dbReference>
<reference evidence="8 9" key="1">
    <citation type="journal article" date="2014" name="Genome Announc.">
        <title>Genome Sequence of Gammaproteobacterial Pseudohaliea rubra Type Strain DSM 19751, Isolated from Coastal Seawater of the Mediterranean Sea.</title>
        <authorList>
            <person name="Spring S."/>
            <person name="Fiebig A."/>
            <person name="Riedel T."/>
            <person name="Goker M."/>
            <person name="Klenk H.P."/>
        </authorList>
    </citation>
    <scope>NUCLEOTIDE SEQUENCE [LARGE SCALE GENOMIC DNA]</scope>
    <source>
        <strain evidence="8 9">DSM 19751</strain>
    </source>
</reference>
<comment type="caution">
    <text evidence="8">The sequence shown here is derived from an EMBL/GenBank/DDBJ whole genome shotgun (WGS) entry which is preliminary data.</text>
</comment>
<feature type="topological domain" description="Periplasmic" evidence="7">
    <location>
        <begin position="22"/>
        <end position="100"/>
    </location>
</feature>
<dbReference type="HAMAP" id="MF_00599">
    <property type="entry name" value="FtsB"/>
    <property type="match status" value="1"/>
</dbReference>
<dbReference type="InterPro" id="IPR007060">
    <property type="entry name" value="FtsL/DivIC"/>
</dbReference>
<dbReference type="NCBIfam" id="NF002058">
    <property type="entry name" value="PRK00888.1"/>
    <property type="match status" value="1"/>
</dbReference>
<dbReference type="PANTHER" id="PTHR37485:SF1">
    <property type="entry name" value="CELL DIVISION PROTEIN FTSB"/>
    <property type="match status" value="1"/>
</dbReference>
<dbReference type="EMBL" id="AUVB01000012">
    <property type="protein sequence ID" value="KGE05036.1"/>
    <property type="molecule type" value="Genomic_DNA"/>
</dbReference>
<dbReference type="GO" id="GO:0005886">
    <property type="term" value="C:plasma membrane"/>
    <property type="evidence" value="ECO:0007669"/>
    <property type="project" value="UniProtKB-SubCell"/>
</dbReference>
<evidence type="ECO:0000313" key="9">
    <source>
        <dbReference type="Proteomes" id="UP000029640"/>
    </source>
</evidence>
<evidence type="ECO:0000256" key="5">
    <source>
        <dbReference type="ARBA" id="ARBA00023136"/>
    </source>
</evidence>
<evidence type="ECO:0000256" key="7">
    <source>
        <dbReference type="HAMAP-Rule" id="MF_00599"/>
    </source>
</evidence>
<dbReference type="Pfam" id="PF04977">
    <property type="entry name" value="DivIC"/>
    <property type="match status" value="1"/>
</dbReference>
<dbReference type="GO" id="GO:0043093">
    <property type="term" value="P:FtsZ-dependent cytokinesis"/>
    <property type="evidence" value="ECO:0007669"/>
    <property type="project" value="UniProtKB-UniRule"/>
</dbReference>
<dbReference type="GO" id="GO:0032153">
    <property type="term" value="C:cell division site"/>
    <property type="evidence" value="ECO:0007669"/>
    <property type="project" value="UniProtKB-UniRule"/>
</dbReference>
<dbReference type="OrthoDB" id="7061211at2"/>
<comment type="similarity">
    <text evidence="7">Belongs to the FtsB family.</text>
</comment>
<dbReference type="PANTHER" id="PTHR37485">
    <property type="entry name" value="CELL DIVISION PROTEIN FTSB"/>
    <property type="match status" value="1"/>
</dbReference>
<dbReference type="AlphaFoldDB" id="A0A095XZ59"/>
<feature type="coiled-coil region" evidence="7">
    <location>
        <begin position="29"/>
        <end position="63"/>
    </location>
</feature>
<evidence type="ECO:0000256" key="6">
    <source>
        <dbReference type="ARBA" id="ARBA00023306"/>
    </source>
</evidence>